<sequence length="156" mass="17285">MNNIQLSEAEPRIETSRWVIGRYRPTYGLTGNAAALHHGLQRQAACARVAKRRLHRQIDDLQAVAEICDRHDSHRPVRLCTIRARKGKMMRIGIGGVQPAQVAGILLHCQRVSDLVRQGGKLPFPGSQKQFEAKRLVAGAEAAEQQAGRGCQHNNL</sequence>
<keyword evidence="2" id="KW-1185">Reference proteome</keyword>
<name>A0ABT9PLB9_9HYPH</name>
<comment type="caution">
    <text evidence="1">The sequence shown here is derived from an EMBL/GenBank/DDBJ whole genome shotgun (WGS) entry which is preliminary data.</text>
</comment>
<accession>A0ABT9PLB9</accession>
<protein>
    <submittedName>
        <fullName evidence="1">Uncharacterized protein</fullName>
    </submittedName>
</protein>
<evidence type="ECO:0000313" key="1">
    <source>
        <dbReference type="EMBL" id="MDP9835270.1"/>
    </source>
</evidence>
<evidence type="ECO:0000313" key="2">
    <source>
        <dbReference type="Proteomes" id="UP001241472"/>
    </source>
</evidence>
<reference evidence="1 2" key="1">
    <citation type="submission" date="2023-07" db="EMBL/GenBank/DDBJ databases">
        <title>Sorghum-associated microbial communities from plants grown in Nebraska, USA.</title>
        <authorList>
            <person name="Schachtman D."/>
        </authorList>
    </citation>
    <scope>NUCLEOTIDE SEQUENCE [LARGE SCALE GENOMIC DNA]</scope>
    <source>
        <strain evidence="1 2">DS1307</strain>
    </source>
</reference>
<dbReference type="Proteomes" id="UP001241472">
    <property type="component" value="Unassembled WGS sequence"/>
</dbReference>
<dbReference type="EMBL" id="JAUSRF010000001">
    <property type="protein sequence ID" value="MDP9835270.1"/>
    <property type="molecule type" value="Genomic_DNA"/>
</dbReference>
<organism evidence="1 2">
    <name type="scientific">Neorhizobium huautlense</name>
    <dbReference type="NCBI Taxonomy" id="67774"/>
    <lineage>
        <taxon>Bacteria</taxon>
        <taxon>Pseudomonadati</taxon>
        <taxon>Pseudomonadota</taxon>
        <taxon>Alphaproteobacteria</taxon>
        <taxon>Hyphomicrobiales</taxon>
        <taxon>Rhizobiaceae</taxon>
        <taxon>Rhizobium/Agrobacterium group</taxon>
        <taxon>Neorhizobium</taxon>
    </lineage>
</organism>
<gene>
    <name evidence="1" type="ORF">J2T09_000011</name>
</gene>
<proteinExistence type="predicted"/>